<dbReference type="Pfam" id="PF00986">
    <property type="entry name" value="DNA_gyraseB_C"/>
    <property type="match status" value="1"/>
</dbReference>
<dbReference type="Gene3D" id="3.30.230.10">
    <property type="match status" value="1"/>
</dbReference>
<organism evidence="13 14">
    <name type="scientific">Candidatus Limadaptatus stercoripullorum</name>
    <dbReference type="NCBI Taxonomy" id="2840846"/>
    <lineage>
        <taxon>Bacteria</taxon>
        <taxon>Bacillati</taxon>
        <taxon>Bacillota</taxon>
        <taxon>Clostridia</taxon>
        <taxon>Eubacteriales</taxon>
        <taxon>Candidatus Limadaptatus</taxon>
    </lineage>
</organism>
<reference evidence="13" key="1">
    <citation type="submission" date="2020-10" db="EMBL/GenBank/DDBJ databases">
        <authorList>
            <person name="Gilroy R."/>
        </authorList>
    </citation>
    <scope>NUCLEOTIDE SEQUENCE</scope>
    <source>
        <strain evidence="13">10406</strain>
    </source>
</reference>
<dbReference type="SUPFAM" id="SSF55874">
    <property type="entry name" value="ATPase domain of HSP90 chaperone/DNA topoisomerase II/histidine kinase"/>
    <property type="match status" value="1"/>
</dbReference>
<dbReference type="PANTHER" id="PTHR45866:SF1">
    <property type="entry name" value="DNA GYRASE SUBUNIT B, MITOCHONDRIAL"/>
    <property type="match status" value="1"/>
</dbReference>
<keyword evidence="8" id="KW-0238">DNA-binding</keyword>
<keyword evidence="9 11" id="KW-0413">Isomerase</keyword>
<comment type="catalytic activity">
    <reaction evidence="1 11">
        <text>ATP-dependent breakage, passage and rejoining of double-stranded DNA.</text>
        <dbReference type="EC" id="5.6.2.2"/>
    </reaction>
</comment>
<dbReference type="PANTHER" id="PTHR45866">
    <property type="entry name" value="DNA GYRASE/TOPOISOMERASE SUBUNIT B"/>
    <property type="match status" value="1"/>
</dbReference>
<evidence type="ECO:0000256" key="9">
    <source>
        <dbReference type="ARBA" id="ARBA00023235"/>
    </source>
</evidence>
<keyword evidence="4 11" id="KW-0547">Nucleotide-binding</keyword>
<dbReference type="CDD" id="cd03366">
    <property type="entry name" value="TOPRIM_TopoIIA_GyrB"/>
    <property type="match status" value="1"/>
</dbReference>
<feature type="binding site" evidence="11">
    <location>
        <position position="499"/>
    </location>
    <ligand>
        <name>Mg(2+)</name>
        <dbReference type="ChEBI" id="CHEBI:18420"/>
        <label>1</label>
        <note>catalytic</note>
    </ligand>
</feature>
<dbReference type="InterPro" id="IPR003594">
    <property type="entry name" value="HATPase_dom"/>
</dbReference>
<dbReference type="GO" id="GO:0006261">
    <property type="term" value="P:DNA-templated DNA replication"/>
    <property type="evidence" value="ECO:0007669"/>
    <property type="project" value="UniProtKB-UniRule"/>
</dbReference>
<evidence type="ECO:0000256" key="2">
    <source>
        <dbReference type="ARBA" id="ARBA00010708"/>
    </source>
</evidence>
<comment type="subunit">
    <text evidence="11">Heterotetramer, composed of two GyrA and two GyrB chains. In the heterotetramer, GyrA contains the active site tyrosine that forms a transient covalent intermediate with DNA, while GyrB binds cofactors and catalyzes ATP hydrolysis.</text>
</comment>
<dbReference type="NCBIfam" id="NF011501">
    <property type="entry name" value="PRK14939.1"/>
    <property type="match status" value="1"/>
</dbReference>
<feature type="domain" description="Toprim" evidence="12">
    <location>
        <begin position="420"/>
        <end position="534"/>
    </location>
</feature>
<dbReference type="Pfam" id="PF01751">
    <property type="entry name" value="Toprim"/>
    <property type="match status" value="1"/>
</dbReference>
<dbReference type="InterPro" id="IPR034160">
    <property type="entry name" value="TOPRIM_GyrB"/>
</dbReference>
<dbReference type="EMBL" id="DVOE01000082">
    <property type="protein sequence ID" value="HIU99247.1"/>
    <property type="molecule type" value="Genomic_DNA"/>
</dbReference>
<dbReference type="PROSITE" id="PS00177">
    <property type="entry name" value="TOPOISOMERASE_II"/>
    <property type="match status" value="1"/>
</dbReference>
<dbReference type="PRINTS" id="PR00418">
    <property type="entry name" value="TPI2FAMILY"/>
</dbReference>
<evidence type="ECO:0000256" key="6">
    <source>
        <dbReference type="ARBA" id="ARBA00022842"/>
    </source>
</evidence>
<dbReference type="InterPro" id="IPR013760">
    <property type="entry name" value="Topo_IIA-like_dom_sf"/>
</dbReference>
<dbReference type="FunFam" id="3.30.565.10:FF:000002">
    <property type="entry name" value="DNA gyrase subunit B"/>
    <property type="match status" value="1"/>
</dbReference>
<dbReference type="InterPro" id="IPR013759">
    <property type="entry name" value="Topo_IIA_B_C"/>
</dbReference>
<gene>
    <name evidence="11 13" type="primary">gyrB</name>
    <name evidence="13" type="ORF">IAC73_05340</name>
</gene>
<dbReference type="FunFam" id="3.30.230.10:FF:000005">
    <property type="entry name" value="DNA gyrase subunit B"/>
    <property type="match status" value="1"/>
</dbReference>
<dbReference type="PRINTS" id="PR01159">
    <property type="entry name" value="DNAGYRASEB"/>
</dbReference>
<dbReference type="NCBIfam" id="NF004189">
    <property type="entry name" value="PRK05644.1"/>
    <property type="match status" value="1"/>
</dbReference>
<feature type="site" description="Interaction with DNA" evidence="11">
    <location>
        <position position="451"/>
    </location>
</feature>
<dbReference type="InterPro" id="IPR020568">
    <property type="entry name" value="Ribosomal_Su5_D2-typ_SF"/>
</dbReference>
<dbReference type="GO" id="GO:0005694">
    <property type="term" value="C:chromosome"/>
    <property type="evidence" value="ECO:0007669"/>
    <property type="project" value="InterPro"/>
</dbReference>
<dbReference type="HAMAP" id="MF_01898">
    <property type="entry name" value="GyrB"/>
    <property type="match status" value="1"/>
</dbReference>
<dbReference type="InterPro" id="IPR013506">
    <property type="entry name" value="Topo_IIA_bsu_dom2"/>
</dbReference>
<dbReference type="InterPro" id="IPR001241">
    <property type="entry name" value="Topo_IIA"/>
</dbReference>
<dbReference type="Gene3D" id="3.40.50.670">
    <property type="match status" value="1"/>
</dbReference>
<dbReference type="NCBIfam" id="TIGR01059">
    <property type="entry name" value="gyrB"/>
    <property type="match status" value="1"/>
</dbReference>
<comment type="cofactor">
    <cofactor evidence="11">
        <name>Mg(2+)</name>
        <dbReference type="ChEBI" id="CHEBI:18420"/>
    </cofactor>
    <cofactor evidence="11">
        <name>Mn(2+)</name>
        <dbReference type="ChEBI" id="CHEBI:29035"/>
    </cofactor>
    <cofactor evidence="11">
        <name>Ca(2+)</name>
        <dbReference type="ChEBI" id="CHEBI:29108"/>
    </cofactor>
    <text evidence="11">Binds two Mg(2+) per subunit. The magnesium ions form salt bridges with both the protein and the DNA. Can also accept other divalent metal cations, such as Mn(2+) or Ca(2+).</text>
</comment>
<feature type="site" description="Interaction with DNA" evidence="11">
    <location>
        <position position="454"/>
    </location>
</feature>
<keyword evidence="6 11" id="KW-0460">Magnesium</keyword>
<dbReference type="InterPro" id="IPR006171">
    <property type="entry name" value="TOPRIM_dom"/>
</dbReference>
<evidence type="ECO:0000256" key="11">
    <source>
        <dbReference type="HAMAP-Rule" id="MF_01898"/>
    </source>
</evidence>
<dbReference type="InterPro" id="IPR011557">
    <property type="entry name" value="GyrB"/>
</dbReference>
<dbReference type="GO" id="GO:0003677">
    <property type="term" value="F:DNA binding"/>
    <property type="evidence" value="ECO:0007669"/>
    <property type="project" value="UniProtKB-KW"/>
</dbReference>
<proteinExistence type="inferred from homology"/>
<accession>A0A9D1N9Y3</accession>
<dbReference type="InterPro" id="IPR000565">
    <property type="entry name" value="Topo_IIA_B"/>
</dbReference>
<comment type="subunit">
    <text evidence="10">Heterotetramer composed of ParC and ParE.</text>
</comment>
<evidence type="ECO:0000256" key="3">
    <source>
        <dbReference type="ARBA" id="ARBA00022723"/>
    </source>
</evidence>
<dbReference type="PROSITE" id="PS50880">
    <property type="entry name" value="TOPRIM"/>
    <property type="match status" value="1"/>
</dbReference>
<comment type="caution">
    <text evidence="13">The sequence shown here is derived from an EMBL/GenBank/DDBJ whole genome shotgun (WGS) entry which is preliminary data.</text>
</comment>
<evidence type="ECO:0000313" key="14">
    <source>
        <dbReference type="Proteomes" id="UP000886857"/>
    </source>
</evidence>
<keyword evidence="7 11" id="KW-0799">Topoisomerase</keyword>
<evidence type="ECO:0000313" key="13">
    <source>
        <dbReference type="EMBL" id="HIU99247.1"/>
    </source>
</evidence>
<dbReference type="GO" id="GO:0006265">
    <property type="term" value="P:DNA topological change"/>
    <property type="evidence" value="ECO:0007669"/>
    <property type="project" value="UniProtKB-UniRule"/>
</dbReference>
<evidence type="ECO:0000256" key="4">
    <source>
        <dbReference type="ARBA" id="ARBA00022741"/>
    </source>
</evidence>
<evidence type="ECO:0000256" key="5">
    <source>
        <dbReference type="ARBA" id="ARBA00022840"/>
    </source>
</evidence>
<comment type="subcellular location">
    <subcellularLocation>
        <location evidence="11">Cytoplasm</location>
    </subcellularLocation>
</comment>
<dbReference type="Pfam" id="PF02518">
    <property type="entry name" value="HATPase_c"/>
    <property type="match status" value="1"/>
</dbReference>
<dbReference type="Gene3D" id="3.30.565.10">
    <property type="entry name" value="Histidine kinase-like ATPase, C-terminal domain"/>
    <property type="match status" value="1"/>
</dbReference>
<dbReference type="InterPro" id="IPR002288">
    <property type="entry name" value="DNA_gyrase_B_C"/>
</dbReference>
<keyword evidence="3 11" id="KW-0479">Metal-binding</keyword>
<dbReference type="CDD" id="cd16928">
    <property type="entry name" value="HATPase_GyrB-like"/>
    <property type="match status" value="1"/>
</dbReference>
<feature type="binding site" evidence="11">
    <location>
        <position position="426"/>
    </location>
    <ligand>
        <name>Mg(2+)</name>
        <dbReference type="ChEBI" id="CHEBI:18420"/>
        <label>1</label>
        <note>catalytic</note>
    </ligand>
</feature>
<dbReference type="Proteomes" id="UP000886857">
    <property type="component" value="Unassembled WGS sequence"/>
</dbReference>
<dbReference type="EC" id="5.6.2.2" evidence="11"/>
<reference evidence="13" key="2">
    <citation type="journal article" date="2021" name="PeerJ">
        <title>Extensive microbial diversity within the chicken gut microbiome revealed by metagenomics and culture.</title>
        <authorList>
            <person name="Gilroy R."/>
            <person name="Ravi A."/>
            <person name="Getino M."/>
            <person name="Pursley I."/>
            <person name="Horton D.L."/>
            <person name="Alikhan N.F."/>
            <person name="Baker D."/>
            <person name="Gharbi K."/>
            <person name="Hall N."/>
            <person name="Watson M."/>
            <person name="Adriaenssens E.M."/>
            <person name="Foster-Nyarko E."/>
            <person name="Jarju S."/>
            <person name="Secka A."/>
            <person name="Antonio M."/>
            <person name="Oren A."/>
            <person name="Chaudhuri R.R."/>
            <person name="La Ragione R."/>
            <person name="Hildebrand F."/>
            <person name="Pallen M.J."/>
        </authorList>
    </citation>
    <scope>NUCLEOTIDE SEQUENCE</scope>
    <source>
        <strain evidence="13">10406</strain>
    </source>
</reference>
<dbReference type="InterPro" id="IPR018522">
    <property type="entry name" value="TopoIIA_CS"/>
</dbReference>
<dbReference type="FunFam" id="3.40.50.670:FF:000002">
    <property type="entry name" value="DNA gyrase subunit B"/>
    <property type="match status" value="1"/>
</dbReference>
<dbReference type="SUPFAM" id="SSF56719">
    <property type="entry name" value="Type II DNA topoisomerase"/>
    <property type="match status" value="1"/>
</dbReference>
<dbReference type="SMART" id="SM00433">
    <property type="entry name" value="TOP2c"/>
    <property type="match status" value="1"/>
</dbReference>
<dbReference type="InterPro" id="IPR036890">
    <property type="entry name" value="HATPase_C_sf"/>
</dbReference>
<evidence type="ECO:0000259" key="12">
    <source>
        <dbReference type="PROSITE" id="PS50880"/>
    </source>
</evidence>
<keyword evidence="5 11" id="KW-0067">ATP-binding</keyword>
<sequence length="635" mass="70658">MEEVRHSYNATDIQVLEGLDPVRKRPGMYIGSTDARGLHHLVTEVVDNSIDEALAGYCTKISVEILADGSVRVTDNGRGIPVGIIEKEGKSAVEVVLTKLHAGGKFGSGGYKISGGLHGVGVSCVNALSEWLVAEVRQGGKLYRIRFNRGVAERPLAVVGDADTTGTTITFYPDGDIFETLDFNYDTMKSRLRELAYLNKGLTIEISDARVEPERREVFCYEGGIVSFVESLNKNKETIFDDVIYFDAAYVDSEIEVAMQYNDGYTDTILAFANNINTEEGGTHLEGFKSALGKVINDYGKKAGILKDADKLSGEDVREGLTAVISVKLAEPQFEGQTKTKLGNSSMRAAVSKSVTEGFGTYLEEHPREAKELILKTITAQRAREAARAARETARRKSALESTTLPGKLADCTDKDPKACEIYLVEGDSAGGSAKQGRDRRFQAILPLRGKILNVEKARLHKVLENEEIKAMITAFGCGINTDYDESKLRYDRIICMTDADVDGSHIRILMLTFFFRFMRPLIENGHVYIAQPPLYKLSRGKQEWYFYDDDALNAFYEENGRKGYDLQRYEGLGEMNPEQLWETTMDPKSRTLLKVTMEDAISADEMFSVLMGEQPELRRAFIEQNAKLVEDLDV</sequence>
<dbReference type="SMART" id="SM00387">
    <property type="entry name" value="HATPase_c"/>
    <property type="match status" value="1"/>
</dbReference>
<dbReference type="Pfam" id="PF00204">
    <property type="entry name" value="DNA_gyraseB"/>
    <property type="match status" value="1"/>
</dbReference>
<protein>
    <recommendedName>
        <fullName evidence="11">DNA gyrase subunit B</fullName>
        <ecNumber evidence="11">5.6.2.2</ecNumber>
    </recommendedName>
</protein>
<feature type="binding site" evidence="11">
    <location>
        <position position="499"/>
    </location>
    <ligand>
        <name>Mg(2+)</name>
        <dbReference type="ChEBI" id="CHEBI:18420"/>
        <label>2</label>
    </ligand>
</feature>
<dbReference type="GO" id="GO:0005524">
    <property type="term" value="F:ATP binding"/>
    <property type="evidence" value="ECO:0007669"/>
    <property type="project" value="UniProtKB-UniRule"/>
</dbReference>
<dbReference type="GO" id="GO:0005737">
    <property type="term" value="C:cytoplasm"/>
    <property type="evidence" value="ECO:0007669"/>
    <property type="project" value="UniProtKB-SubCell"/>
</dbReference>
<name>A0A9D1N9Y3_9FIRM</name>
<dbReference type="GO" id="GO:0034335">
    <property type="term" value="F:DNA negative supercoiling activity"/>
    <property type="evidence" value="ECO:0007669"/>
    <property type="project" value="UniProtKB-ARBA"/>
</dbReference>
<evidence type="ECO:0000256" key="8">
    <source>
        <dbReference type="ARBA" id="ARBA00023125"/>
    </source>
</evidence>
<dbReference type="SUPFAM" id="SSF54211">
    <property type="entry name" value="Ribosomal protein S5 domain 2-like"/>
    <property type="match status" value="1"/>
</dbReference>
<feature type="binding site" evidence="11">
    <location>
        <position position="501"/>
    </location>
    <ligand>
        <name>Mg(2+)</name>
        <dbReference type="ChEBI" id="CHEBI:18420"/>
        <label>2</label>
    </ligand>
</feature>
<evidence type="ECO:0000256" key="1">
    <source>
        <dbReference type="ARBA" id="ARBA00000185"/>
    </source>
</evidence>
<keyword evidence="11" id="KW-0963">Cytoplasm</keyword>
<comment type="function">
    <text evidence="11">A type II topoisomerase that negatively supercoils closed circular double-stranded (ds) DNA in an ATP-dependent manner to modulate DNA topology and maintain chromosomes in an underwound state. Negative supercoiling favors strand separation, and DNA replication, transcription, recombination and repair, all of which involve strand separation. Also able to catalyze the interconversion of other topological isomers of dsDNA rings, including catenanes and knotted rings. Type II topoisomerases break and join 2 DNA strands simultaneously in an ATP-dependent manner.</text>
</comment>
<evidence type="ECO:0000256" key="7">
    <source>
        <dbReference type="ARBA" id="ARBA00023029"/>
    </source>
</evidence>
<comment type="similarity">
    <text evidence="2 11">Belongs to the type II topoisomerase GyrB family.</text>
</comment>
<dbReference type="AlphaFoldDB" id="A0A9D1N9Y3"/>
<dbReference type="GO" id="GO:0046872">
    <property type="term" value="F:metal ion binding"/>
    <property type="evidence" value="ECO:0007669"/>
    <property type="project" value="UniProtKB-KW"/>
</dbReference>
<evidence type="ECO:0000256" key="10">
    <source>
        <dbReference type="ARBA" id="ARBA00063644"/>
    </source>
</evidence>
<dbReference type="CDD" id="cd00822">
    <property type="entry name" value="TopoII_Trans_DNA_gyrase"/>
    <property type="match status" value="1"/>
</dbReference>
<dbReference type="InterPro" id="IPR014721">
    <property type="entry name" value="Ribsml_uS5_D2-typ_fold_subgr"/>
</dbReference>
<comment type="miscellaneous">
    <text evidence="11">Few gyrases are as efficient as E.coli at forming negative supercoils. Not all organisms have 2 type II topoisomerases; in organisms with a single type II topoisomerase this enzyme also has to decatenate newly replicated chromosomes.</text>
</comment>